<organism evidence="3 4">
    <name type="scientific">Tropicimonas aquimaris</name>
    <dbReference type="NCBI Taxonomy" id="914152"/>
    <lineage>
        <taxon>Bacteria</taxon>
        <taxon>Pseudomonadati</taxon>
        <taxon>Pseudomonadota</taxon>
        <taxon>Alphaproteobacteria</taxon>
        <taxon>Rhodobacterales</taxon>
        <taxon>Roseobacteraceae</taxon>
        <taxon>Tropicimonas</taxon>
    </lineage>
</organism>
<comment type="similarity">
    <text evidence="1">Belongs to the AHA1 family.</text>
</comment>
<feature type="domain" description="Activator of Hsp90 ATPase homologue 1/2-like C-terminal" evidence="2">
    <location>
        <begin position="43"/>
        <end position="139"/>
    </location>
</feature>
<sequence>MTVPLSSQAADVAPGFQQGFGAARKHLSEVDERTKVLGREIRAPRWLFWRALVMPETLPQWWGADGFTCRTDRIDLQTGRHGILGWIVPDGAKFRNHRLVGEIRDEERIPMRGTGKKGPKHADARATFEEAGDATTVTLGLLFNTSAQFPDVRGSGRKSSGLQSLDNLGRFGAAA</sequence>
<evidence type="ECO:0000256" key="1">
    <source>
        <dbReference type="ARBA" id="ARBA00006817"/>
    </source>
</evidence>
<reference evidence="4" key="1">
    <citation type="journal article" date="2019" name="Int. J. Syst. Evol. Microbiol.">
        <title>The Global Catalogue of Microorganisms (GCM) 10K type strain sequencing project: providing services to taxonomists for standard genome sequencing and annotation.</title>
        <authorList>
            <consortium name="The Broad Institute Genomics Platform"/>
            <consortium name="The Broad Institute Genome Sequencing Center for Infectious Disease"/>
            <person name="Wu L."/>
            <person name="Ma J."/>
        </authorList>
    </citation>
    <scope>NUCLEOTIDE SEQUENCE [LARGE SCALE GENOMIC DNA]</scope>
    <source>
        <strain evidence="4">CCUG 60524</strain>
    </source>
</reference>
<name>A0ABW3IV49_9RHOB</name>
<evidence type="ECO:0000259" key="2">
    <source>
        <dbReference type="Pfam" id="PF08327"/>
    </source>
</evidence>
<comment type="caution">
    <text evidence="3">The sequence shown here is derived from an EMBL/GenBank/DDBJ whole genome shotgun (WGS) entry which is preliminary data.</text>
</comment>
<keyword evidence="4" id="KW-1185">Reference proteome</keyword>
<dbReference type="EMBL" id="JBHTJT010000049">
    <property type="protein sequence ID" value="MFD0981886.1"/>
    <property type="molecule type" value="Genomic_DNA"/>
</dbReference>
<dbReference type="Gene3D" id="3.30.530.20">
    <property type="match status" value="1"/>
</dbReference>
<dbReference type="RefSeq" id="WP_386077172.1">
    <property type="nucleotide sequence ID" value="NZ_JBHTJT010000049.1"/>
</dbReference>
<evidence type="ECO:0000313" key="4">
    <source>
        <dbReference type="Proteomes" id="UP001597108"/>
    </source>
</evidence>
<proteinExistence type="inferred from homology"/>
<dbReference type="Proteomes" id="UP001597108">
    <property type="component" value="Unassembled WGS sequence"/>
</dbReference>
<dbReference type="InterPro" id="IPR013538">
    <property type="entry name" value="ASHA1/2-like_C"/>
</dbReference>
<dbReference type="SUPFAM" id="SSF55961">
    <property type="entry name" value="Bet v1-like"/>
    <property type="match status" value="1"/>
</dbReference>
<dbReference type="Pfam" id="PF08327">
    <property type="entry name" value="AHSA1"/>
    <property type="match status" value="1"/>
</dbReference>
<gene>
    <name evidence="3" type="ORF">ACFQ2S_19820</name>
</gene>
<protein>
    <submittedName>
        <fullName evidence="3">SRPBCC domain-containing protein</fullName>
    </submittedName>
</protein>
<dbReference type="InterPro" id="IPR023393">
    <property type="entry name" value="START-like_dom_sf"/>
</dbReference>
<accession>A0ABW3IV49</accession>
<evidence type="ECO:0000313" key="3">
    <source>
        <dbReference type="EMBL" id="MFD0981886.1"/>
    </source>
</evidence>